<evidence type="ECO:0000313" key="2">
    <source>
        <dbReference type="Proteomes" id="UP000824533"/>
    </source>
</evidence>
<keyword evidence="2" id="KW-1185">Reference proteome</keyword>
<gene>
    <name evidence="1" type="ORF">K1T71_009922</name>
</gene>
<protein>
    <submittedName>
        <fullName evidence="1">Uncharacterized protein</fullName>
    </submittedName>
</protein>
<name>A0ACC1CT32_9NEOP</name>
<dbReference type="EMBL" id="CM034403">
    <property type="protein sequence ID" value="KAJ0174814.1"/>
    <property type="molecule type" value="Genomic_DNA"/>
</dbReference>
<comment type="caution">
    <text evidence="1">The sequence shown here is derived from an EMBL/GenBank/DDBJ whole genome shotgun (WGS) entry which is preliminary data.</text>
</comment>
<evidence type="ECO:0000313" key="1">
    <source>
        <dbReference type="EMBL" id="KAJ0174814.1"/>
    </source>
</evidence>
<organism evidence="1 2">
    <name type="scientific">Dendrolimus kikuchii</name>
    <dbReference type="NCBI Taxonomy" id="765133"/>
    <lineage>
        <taxon>Eukaryota</taxon>
        <taxon>Metazoa</taxon>
        <taxon>Ecdysozoa</taxon>
        <taxon>Arthropoda</taxon>
        <taxon>Hexapoda</taxon>
        <taxon>Insecta</taxon>
        <taxon>Pterygota</taxon>
        <taxon>Neoptera</taxon>
        <taxon>Endopterygota</taxon>
        <taxon>Lepidoptera</taxon>
        <taxon>Glossata</taxon>
        <taxon>Ditrysia</taxon>
        <taxon>Bombycoidea</taxon>
        <taxon>Lasiocampidae</taxon>
        <taxon>Dendrolimus</taxon>
    </lineage>
</organism>
<accession>A0ACC1CT32</accession>
<reference evidence="1 2" key="1">
    <citation type="journal article" date="2021" name="Front. Genet.">
        <title>Chromosome-Level Genome Assembly Reveals Significant Gene Expansion in the Toll and IMD Signaling Pathways of Dendrolimus kikuchii.</title>
        <authorList>
            <person name="Zhou J."/>
            <person name="Wu P."/>
            <person name="Xiong Z."/>
            <person name="Liu N."/>
            <person name="Zhao N."/>
            <person name="Ji M."/>
            <person name="Qiu Y."/>
            <person name="Yang B."/>
        </authorList>
    </citation>
    <scope>NUCLEOTIDE SEQUENCE [LARGE SCALE GENOMIC DNA]</scope>
    <source>
        <strain evidence="1">Ann1</strain>
    </source>
</reference>
<sequence length="520" mass="61061">MKPKTLRNYLKTNSLSKEYTLRNCEVVIDGNSLFNEFLYKSSRCQYLYGCECDVYGQYLKKRLNIFIESNVKCYKMHDRLLKSRAKITVENVSKGFYDPIFFNDVNAEVFHELGIKIFTCEYDPREAIFSVARRFNCPVITNKLDHCLYGVSCIPVEFLRFDAEEKSIKCNIYDKEDCTKHFKLDEVILPLFIMFTVEESVPFKLLSKLFTFSKNNLIPALVTWLNSQGKDIVVKAVTELFSSIEQTQSFMNTLNEVSGLITCTSHLAEKYFVELENHWSIFKDDPMWFQKAVSFRKIVVPYINLKYKQQFSGCWQLKETSIWEIEKSWSNASDKVLFETITERNKFYGRKLFRSTDAFNLFIQETMPGFNHNKLFTLHFVKGAYSVLLSYIILNPVARGVRIFKGNSKDLVKDKNLPAHKDCEKVDKSIQGMFKLKDMGKFDRSVLHDFGEFQHCLQHMNYLNKICGEKIKCTKFHTTYNGTFVYNIYQVNDPIKVLTQFIGRSYVCMWYKKLFQHTCS</sequence>
<proteinExistence type="predicted"/>
<dbReference type="Proteomes" id="UP000824533">
    <property type="component" value="Linkage Group LG17"/>
</dbReference>